<dbReference type="GO" id="GO:0005737">
    <property type="term" value="C:cytoplasm"/>
    <property type="evidence" value="ECO:0007669"/>
    <property type="project" value="UniProtKB-SubCell"/>
</dbReference>
<evidence type="ECO:0000256" key="8">
    <source>
        <dbReference type="ARBA" id="ARBA00022845"/>
    </source>
</evidence>
<evidence type="ECO:0000256" key="12">
    <source>
        <dbReference type="ARBA" id="ARBA00023242"/>
    </source>
</evidence>
<evidence type="ECO:0000256" key="5">
    <source>
        <dbReference type="ARBA" id="ARBA00022490"/>
    </source>
</evidence>
<keyword evidence="12" id="KW-0539">Nucleus</keyword>
<evidence type="ECO:0000256" key="6">
    <source>
        <dbReference type="ARBA" id="ARBA00022664"/>
    </source>
</evidence>
<dbReference type="GO" id="GO:0006417">
    <property type="term" value="P:regulation of translation"/>
    <property type="evidence" value="ECO:0007669"/>
    <property type="project" value="UniProtKB-KW"/>
</dbReference>
<evidence type="ECO:0000259" key="14">
    <source>
        <dbReference type="Pfam" id="PF09405"/>
    </source>
</evidence>
<evidence type="ECO:0000256" key="4">
    <source>
        <dbReference type="ARBA" id="ARBA00022448"/>
    </source>
</evidence>
<dbReference type="GO" id="GO:0003729">
    <property type="term" value="F:mRNA binding"/>
    <property type="evidence" value="ECO:0007669"/>
    <property type="project" value="InterPro"/>
</dbReference>
<keyword evidence="9" id="KW-0694">RNA-binding</keyword>
<dbReference type="Pfam" id="PF09405">
    <property type="entry name" value="Btz"/>
    <property type="match status" value="1"/>
</dbReference>
<sequence>MPSKRPAARRRGRGPQGSEFEEEEVERAARSDTDESEETDEDDEDESDSESEPDEPVSRRLTPNTSHSPDDDQKAPSFFAATPATWADLVEGGDDTAALPVISFADLDANAVHSVRIAEPQHESTDDEPEQQQQDIRPVASSSRHPPPPPSRPAHSARQAYQQRLDSDPSFVPVVGEFWGHDDRLLDKDLRSLSGWWRGRWQGRGRARGNGFPPSRGRGRGGFSQSGPSQEAPPAAVSPMDRAWTHDGYEEMQRRREETRNVRPPQFPPRGGPPNSMRGSPTFRARGMNMTRLPGRIWFTMKPEHMWTKQHDAFLYLDHALKARPGQPPGVRVRLPGANALVIRAIPRPTRAVRLPQKRDVVDNDYVVRLPPRAGKGKAASPTTQDDDDDDEAFTVKLPPQPQAQPLRMPTPPPANANPLQPDADGWVQPTPAAVALAEAAASPPAVAAPILPQTQQQQQAPPPFFPFAPPALNSNFTFPPQAAPVSAYHTPAPPNFPQNFQTHTPPPGFSTHTPPPLGFGTPPPFSQALPPGVAIDVHGMPFELASGRPVVLQPAAVMYAPQPFVHHHHQHSMSMPMSMGGHGHGHTPSMGMGMPLPMNGVNGAGGPGPDPAMFAFARTGRVEIRPPPGVGSPPQTTIPTPRSPLSPSPLSPRKEAGALGSTSGQQKQKLRTGAAAFVPSHGGTASMSLSVSLPAPEPYFAAANGNAGYENGGGVNGAGVNGGVIQNGYEANGYHNDAGAGYDVYGGGGGGYGAPGGGTTYYYPYYTAPPAAGDGTVYYQ</sequence>
<feature type="region of interest" description="Disordered" evidence="13">
    <location>
        <begin position="201"/>
        <end position="287"/>
    </location>
</feature>
<evidence type="ECO:0000313" key="16">
    <source>
        <dbReference type="Proteomes" id="UP001362999"/>
    </source>
</evidence>
<keyword evidence="8" id="KW-0810">Translation regulation</keyword>
<keyword evidence="6" id="KW-0507">mRNA processing</keyword>
<comment type="caution">
    <text evidence="15">The sequence shown here is derived from an EMBL/GenBank/DDBJ whole genome shotgun (WGS) entry which is preliminary data.</text>
</comment>
<dbReference type="InterPro" id="IPR018545">
    <property type="entry name" value="Btz_dom"/>
</dbReference>
<keyword evidence="5" id="KW-0963">Cytoplasm</keyword>
<evidence type="ECO:0000256" key="11">
    <source>
        <dbReference type="ARBA" id="ARBA00023187"/>
    </source>
</evidence>
<feature type="compositionally biased region" description="Pro residues" evidence="13">
    <location>
        <begin position="642"/>
        <end position="651"/>
    </location>
</feature>
<feature type="compositionally biased region" description="Basic and acidic residues" evidence="13">
    <location>
        <begin position="243"/>
        <end position="261"/>
    </location>
</feature>
<dbReference type="AlphaFoldDB" id="A0AAW0DR31"/>
<keyword evidence="16" id="KW-1185">Reference proteome</keyword>
<dbReference type="GO" id="GO:0006397">
    <property type="term" value="P:mRNA processing"/>
    <property type="evidence" value="ECO:0007669"/>
    <property type="project" value="UniProtKB-KW"/>
</dbReference>
<feature type="region of interest" description="Disordered" evidence="13">
    <location>
        <begin position="1"/>
        <end position="79"/>
    </location>
</feature>
<name>A0AAW0DR31_9AGAR</name>
<evidence type="ECO:0000256" key="7">
    <source>
        <dbReference type="ARBA" id="ARBA00022816"/>
    </source>
</evidence>
<keyword evidence="7" id="KW-0509">mRNA transport</keyword>
<evidence type="ECO:0000256" key="1">
    <source>
        <dbReference type="ARBA" id="ARBA00004123"/>
    </source>
</evidence>
<evidence type="ECO:0000256" key="13">
    <source>
        <dbReference type="SAM" id="MobiDB-lite"/>
    </source>
</evidence>
<evidence type="ECO:0000256" key="3">
    <source>
        <dbReference type="ARBA" id="ARBA00009548"/>
    </source>
</evidence>
<comment type="similarity">
    <text evidence="3">Belongs to the CASC3 family.</text>
</comment>
<comment type="subcellular location">
    <subcellularLocation>
        <location evidence="2">Cytoplasm</location>
    </subcellularLocation>
    <subcellularLocation>
        <location evidence="1">Nucleus</location>
    </subcellularLocation>
</comment>
<accession>A0AAW0DR31</accession>
<dbReference type="GO" id="GO:0000184">
    <property type="term" value="P:nuclear-transcribed mRNA catabolic process, nonsense-mediated decay"/>
    <property type="evidence" value="ECO:0007669"/>
    <property type="project" value="UniProtKB-KW"/>
</dbReference>
<feature type="region of interest" description="Disordered" evidence="13">
    <location>
        <begin position="115"/>
        <end position="174"/>
    </location>
</feature>
<keyword evidence="10" id="KW-0866">Nonsense-mediated mRNA decay</keyword>
<reference evidence="15 16" key="1">
    <citation type="journal article" date="2024" name="J Genomics">
        <title>Draft genome sequencing and assembly of Favolaschia claudopus CIRM-BRFM 2984 isolated from oak limbs.</title>
        <authorList>
            <person name="Navarro D."/>
            <person name="Drula E."/>
            <person name="Chaduli D."/>
            <person name="Cazenave R."/>
            <person name="Ahrendt S."/>
            <person name="Wang J."/>
            <person name="Lipzen A."/>
            <person name="Daum C."/>
            <person name="Barry K."/>
            <person name="Grigoriev I.V."/>
            <person name="Favel A."/>
            <person name="Rosso M.N."/>
            <person name="Martin F."/>
        </authorList>
    </citation>
    <scope>NUCLEOTIDE SEQUENCE [LARGE SCALE GENOMIC DNA]</scope>
    <source>
        <strain evidence="15 16">CIRM-BRFM 2984</strain>
    </source>
</reference>
<keyword evidence="4" id="KW-0813">Transport</keyword>
<feature type="region of interest" description="Disordered" evidence="13">
    <location>
        <begin position="368"/>
        <end position="428"/>
    </location>
</feature>
<dbReference type="EMBL" id="JAWWNJ010000006">
    <property type="protein sequence ID" value="KAK7054128.1"/>
    <property type="molecule type" value="Genomic_DNA"/>
</dbReference>
<feature type="domain" description="Btz" evidence="14">
    <location>
        <begin position="153"/>
        <end position="261"/>
    </location>
</feature>
<evidence type="ECO:0000256" key="10">
    <source>
        <dbReference type="ARBA" id="ARBA00023161"/>
    </source>
</evidence>
<feature type="region of interest" description="Disordered" evidence="13">
    <location>
        <begin position="624"/>
        <end position="672"/>
    </location>
</feature>
<evidence type="ECO:0000313" key="15">
    <source>
        <dbReference type="EMBL" id="KAK7054128.1"/>
    </source>
</evidence>
<proteinExistence type="inferred from homology"/>
<keyword evidence="11" id="KW-0508">mRNA splicing</keyword>
<dbReference type="GO" id="GO:0035145">
    <property type="term" value="C:exon-exon junction complex"/>
    <property type="evidence" value="ECO:0007669"/>
    <property type="project" value="InterPro"/>
</dbReference>
<feature type="compositionally biased region" description="Acidic residues" evidence="13">
    <location>
        <begin position="34"/>
        <end position="55"/>
    </location>
</feature>
<organism evidence="15 16">
    <name type="scientific">Favolaschia claudopus</name>
    <dbReference type="NCBI Taxonomy" id="2862362"/>
    <lineage>
        <taxon>Eukaryota</taxon>
        <taxon>Fungi</taxon>
        <taxon>Dikarya</taxon>
        <taxon>Basidiomycota</taxon>
        <taxon>Agaricomycotina</taxon>
        <taxon>Agaricomycetes</taxon>
        <taxon>Agaricomycetidae</taxon>
        <taxon>Agaricales</taxon>
        <taxon>Marasmiineae</taxon>
        <taxon>Mycenaceae</taxon>
        <taxon>Favolaschia</taxon>
    </lineage>
</organism>
<dbReference type="GO" id="GO:0008380">
    <property type="term" value="P:RNA splicing"/>
    <property type="evidence" value="ECO:0007669"/>
    <property type="project" value="UniProtKB-KW"/>
</dbReference>
<protein>
    <submittedName>
        <fullName evidence="15">Btz domain-containing protein</fullName>
    </submittedName>
</protein>
<dbReference type="Proteomes" id="UP001362999">
    <property type="component" value="Unassembled WGS sequence"/>
</dbReference>
<feature type="compositionally biased region" description="Basic residues" evidence="13">
    <location>
        <begin position="1"/>
        <end position="13"/>
    </location>
</feature>
<gene>
    <name evidence="15" type="ORF">R3P38DRAFT_2761939</name>
</gene>
<feature type="compositionally biased region" description="Pro residues" evidence="13">
    <location>
        <begin position="399"/>
        <end position="416"/>
    </location>
</feature>
<evidence type="ECO:0000256" key="9">
    <source>
        <dbReference type="ARBA" id="ARBA00022884"/>
    </source>
</evidence>
<evidence type="ECO:0000256" key="2">
    <source>
        <dbReference type="ARBA" id="ARBA00004496"/>
    </source>
</evidence>
<dbReference type="GO" id="GO:0051028">
    <property type="term" value="P:mRNA transport"/>
    <property type="evidence" value="ECO:0007669"/>
    <property type="project" value="UniProtKB-KW"/>
</dbReference>